<sequence>FVDADMTFDRDFVGNLIKPILAGSAIGTFSKEEYLANKDNVWAVCWNLNRGLPKDRMHSKDYPNHQPVFRAILKSEFEKVGGFDEKAGYTDDWSLSQRLGVEAIVAPGAIFFHKNPDSLKDVFVQAKWTAKRKYKFGIIGGLIKALFPIKLLPAFLIFKIVFILGATIGVLEYFLFGKGYK</sequence>
<accession>A0A0G0XGH4</accession>
<evidence type="ECO:0000313" key="2">
    <source>
        <dbReference type="EMBL" id="KKR86832.1"/>
    </source>
</evidence>
<keyword evidence="1" id="KW-1133">Transmembrane helix</keyword>
<dbReference type="EMBL" id="LCAE01000010">
    <property type="protein sequence ID" value="KKR86832.1"/>
    <property type="molecule type" value="Genomic_DNA"/>
</dbReference>
<dbReference type="SUPFAM" id="SSF53448">
    <property type="entry name" value="Nucleotide-diphospho-sugar transferases"/>
    <property type="match status" value="1"/>
</dbReference>
<reference evidence="2 3" key="1">
    <citation type="journal article" date="2015" name="Nature">
        <title>rRNA introns, odd ribosomes, and small enigmatic genomes across a large radiation of phyla.</title>
        <authorList>
            <person name="Brown C.T."/>
            <person name="Hug L.A."/>
            <person name="Thomas B.C."/>
            <person name="Sharon I."/>
            <person name="Castelle C.J."/>
            <person name="Singh A."/>
            <person name="Wilkins M.J."/>
            <person name="Williams K.H."/>
            <person name="Banfield J.F."/>
        </authorList>
    </citation>
    <scope>NUCLEOTIDE SEQUENCE [LARGE SCALE GENOMIC DNA]</scope>
</reference>
<evidence type="ECO:0000256" key="1">
    <source>
        <dbReference type="SAM" id="Phobius"/>
    </source>
</evidence>
<comment type="caution">
    <text evidence="2">The sequence shown here is derived from an EMBL/GenBank/DDBJ whole genome shotgun (WGS) entry which is preliminary data.</text>
</comment>
<dbReference type="Proteomes" id="UP000033858">
    <property type="component" value="Unassembled WGS sequence"/>
</dbReference>
<dbReference type="AlphaFoldDB" id="A0A0G0XGH4"/>
<proteinExistence type="predicted"/>
<keyword evidence="1" id="KW-0472">Membrane</keyword>
<keyword evidence="1" id="KW-0812">Transmembrane</keyword>
<dbReference type="Gene3D" id="3.90.550.10">
    <property type="entry name" value="Spore Coat Polysaccharide Biosynthesis Protein SpsA, Chain A"/>
    <property type="match status" value="1"/>
</dbReference>
<name>A0A0G0XGH4_9BACT</name>
<protein>
    <recommendedName>
        <fullName evidence="4">Glycosyltransferase 2-like domain-containing protein</fullName>
    </recommendedName>
</protein>
<evidence type="ECO:0008006" key="4">
    <source>
        <dbReference type="Google" id="ProtNLM"/>
    </source>
</evidence>
<feature type="transmembrane region" description="Helical" evidence="1">
    <location>
        <begin position="157"/>
        <end position="176"/>
    </location>
</feature>
<gene>
    <name evidence="2" type="ORF">UU32_C0010G0015</name>
</gene>
<feature type="non-terminal residue" evidence="2">
    <location>
        <position position="1"/>
    </location>
</feature>
<dbReference type="InterPro" id="IPR029044">
    <property type="entry name" value="Nucleotide-diphossugar_trans"/>
</dbReference>
<evidence type="ECO:0000313" key="3">
    <source>
        <dbReference type="Proteomes" id="UP000033858"/>
    </source>
</evidence>
<organism evidence="2 3">
    <name type="scientific">Candidatus Woesebacteria bacterium GW2011_GWB1_41_10</name>
    <dbReference type="NCBI Taxonomy" id="1618577"/>
    <lineage>
        <taxon>Bacteria</taxon>
        <taxon>Candidatus Woeseibacteriota</taxon>
    </lineage>
</organism>